<organism evidence="1 2">
    <name type="scientific">Acanthoscelides obtectus</name>
    <name type="common">Bean weevil</name>
    <name type="synonym">Bruchus obtectus</name>
    <dbReference type="NCBI Taxonomy" id="200917"/>
    <lineage>
        <taxon>Eukaryota</taxon>
        <taxon>Metazoa</taxon>
        <taxon>Ecdysozoa</taxon>
        <taxon>Arthropoda</taxon>
        <taxon>Hexapoda</taxon>
        <taxon>Insecta</taxon>
        <taxon>Pterygota</taxon>
        <taxon>Neoptera</taxon>
        <taxon>Endopterygota</taxon>
        <taxon>Coleoptera</taxon>
        <taxon>Polyphaga</taxon>
        <taxon>Cucujiformia</taxon>
        <taxon>Chrysomeloidea</taxon>
        <taxon>Chrysomelidae</taxon>
        <taxon>Bruchinae</taxon>
        <taxon>Bruchini</taxon>
        <taxon>Acanthoscelides</taxon>
    </lineage>
</organism>
<evidence type="ECO:0000313" key="2">
    <source>
        <dbReference type="Proteomes" id="UP001152888"/>
    </source>
</evidence>
<keyword evidence="2" id="KW-1185">Reference proteome</keyword>
<accession>A0A9P0MKD9</accession>
<protein>
    <submittedName>
        <fullName evidence="1">Uncharacterized protein</fullName>
    </submittedName>
</protein>
<reference evidence="1" key="1">
    <citation type="submission" date="2022-03" db="EMBL/GenBank/DDBJ databases">
        <authorList>
            <person name="Sayadi A."/>
        </authorList>
    </citation>
    <scope>NUCLEOTIDE SEQUENCE</scope>
</reference>
<proteinExistence type="predicted"/>
<sequence length="89" mass="10237">MSVNIVPPTGAIIHFEATGSVCRKPQSFKKNNNYSIDLRCHQSTIPNAELITSQQNICSISLFFKMKRRSGSSLNQKRRKIQMRKEYAY</sequence>
<dbReference type="OrthoDB" id="264354at2759"/>
<gene>
    <name evidence="1" type="ORF">ACAOBT_LOCUS34326</name>
</gene>
<dbReference type="AlphaFoldDB" id="A0A9P0MKD9"/>
<dbReference type="Proteomes" id="UP001152888">
    <property type="component" value="Unassembled WGS sequence"/>
</dbReference>
<dbReference type="EMBL" id="CAKOFQ010008547">
    <property type="protein sequence ID" value="CAH2014736.1"/>
    <property type="molecule type" value="Genomic_DNA"/>
</dbReference>
<comment type="caution">
    <text evidence="1">The sequence shown here is derived from an EMBL/GenBank/DDBJ whole genome shotgun (WGS) entry which is preliminary data.</text>
</comment>
<evidence type="ECO:0000313" key="1">
    <source>
        <dbReference type="EMBL" id="CAH2014736.1"/>
    </source>
</evidence>
<name>A0A9P0MKD9_ACAOB</name>